<dbReference type="InterPro" id="IPR000760">
    <property type="entry name" value="Inositol_monophosphatase-like"/>
</dbReference>
<proteinExistence type="predicted"/>
<dbReference type="SUPFAM" id="SSF56655">
    <property type="entry name" value="Carbohydrate phosphatase"/>
    <property type="match status" value="1"/>
</dbReference>
<dbReference type="Gene3D" id="3.30.540.10">
    <property type="entry name" value="Fructose-1,6-Bisphosphatase, subunit A, domain 1"/>
    <property type="match status" value="1"/>
</dbReference>
<dbReference type="Gene3D" id="3.40.190.80">
    <property type="match status" value="1"/>
</dbReference>
<accession>A0AAX2UKE7</accession>
<reference evidence="8 9" key="1">
    <citation type="submission" date="2019-05" db="EMBL/GenBank/DDBJ databases">
        <title>Draft genomes of eight strains of Campylobacter helveticus isolated from cats and a dog in New Zealand.</title>
        <authorList>
            <person name="Bojanic K."/>
            <person name="Midwinter A.C."/>
            <person name="Biggs P.J."/>
            <person name="Acke E."/>
            <person name="Cornelius A.J."/>
            <person name="Marshall J.C."/>
        </authorList>
    </citation>
    <scope>NUCLEOTIDE SEQUENCE [LARGE SCALE GENOMIC DNA]</scope>
    <source>
        <strain evidence="8 9">ACP123b</strain>
    </source>
</reference>
<dbReference type="AlphaFoldDB" id="A0AAX2UKE7"/>
<dbReference type="PROSITE" id="PS00630">
    <property type="entry name" value="IMP_2"/>
    <property type="match status" value="1"/>
</dbReference>
<dbReference type="GO" id="GO:0008441">
    <property type="term" value="F:3'(2'),5'-bisphosphate nucleotidase activity"/>
    <property type="evidence" value="ECO:0007669"/>
    <property type="project" value="UniProtKB-EC"/>
</dbReference>
<feature type="binding site" evidence="7">
    <location>
        <position position="64"/>
    </location>
    <ligand>
        <name>Mg(2+)</name>
        <dbReference type="ChEBI" id="CHEBI:18420"/>
        <label>1</label>
        <note>catalytic</note>
    </ligand>
</feature>
<dbReference type="RefSeq" id="WP_082199035.1">
    <property type="nucleotide sequence ID" value="NZ_CP020478.1"/>
</dbReference>
<protein>
    <recommendedName>
        <fullName evidence="4">3'(2'),5-bisphosphonucleoside 3'(2')-phosphohydrolase</fullName>
    </recommendedName>
    <alternativeName>
        <fullName evidence="6">3'-phosphoadenosine 5'-phosphate phosphatase</fullName>
    </alternativeName>
    <alternativeName>
        <fullName evidence="5">DPNPase</fullName>
    </alternativeName>
</protein>
<dbReference type="PANTHER" id="PTHR43028">
    <property type="entry name" value="3'(2'),5'-BISPHOSPHATE NUCLEOTIDASE 1"/>
    <property type="match status" value="1"/>
</dbReference>
<evidence type="ECO:0000256" key="7">
    <source>
        <dbReference type="PIRSR" id="PIRSR600760-2"/>
    </source>
</evidence>
<feature type="binding site" evidence="7">
    <location>
        <position position="85"/>
    </location>
    <ligand>
        <name>Mg(2+)</name>
        <dbReference type="ChEBI" id="CHEBI:18420"/>
        <label>1</label>
        <note>catalytic</note>
    </ligand>
</feature>
<dbReference type="InterPro" id="IPR020550">
    <property type="entry name" value="Inositol_monophosphatase_CS"/>
</dbReference>
<feature type="binding site" evidence="7">
    <location>
        <position position="86"/>
    </location>
    <ligand>
        <name>Mg(2+)</name>
        <dbReference type="ChEBI" id="CHEBI:18420"/>
        <label>1</label>
        <note>catalytic</note>
    </ligand>
</feature>
<dbReference type="PRINTS" id="PR00377">
    <property type="entry name" value="IMPHPHTASES"/>
</dbReference>
<dbReference type="GO" id="GO:0000103">
    <property type="term" value="P:sulfate assimilation"/>
    <property type="evidence" value="ECO:0007669"/>
    <property type="project" value="TreeGrafter"/>
</dbReference>
<dbReference type="PROSITE" id="PS00629">
    <property type="entry name" value="IMP_1"/>
    <property type="match status" value="1"/>
</dbReference>
<dbReference type="PANTHER" id="PTHR43028:SF5">
    <property type="entry name" value="3'(2'),5'-BISPHOSPHATE NUCLEOTIDASE 1"/>
    <property type="match status" value="1"/>
</dbReference>
<dbReference type="InterPro" id="IPR050725">
    <property type="entry name" value="CysQ/Inositol_MonoPase"/>
</dbReference>
<feature type="binding site" evidence="7">
    <location>
        <position position="83"/>
    </location>
    <ligand>
        <name>Mg(2+)</name>
        <dbReference type="ChEBI" id="CHEBI:18420"/>
        <label>1</label>
        <note>catalytic</note>
    </ligand>
</feature>
<comment type="cofactor">
    <cofactor evidence="7">
        <name>Mg(2+)</name>
        <dbReference type="ChEBI" id="CHEBI:18420"/>
    </cofactor>
</comment>
<dbReference type="GO" id="GO:0050427">
    <property type="term" value="P:3'-phosphoadenosine 5'-phosphosulfate metabolic process"/>
    <property type="evidence" value="ECO:0007669"/>
    <property type="project" value="TreeGrafter"/>
</dbReference>
<dbReference type="GO" id="GO:0046872">
    <property type="term" value="F:metal ion binding"/>
    <property type="evidence" value="ECO:0007669"/>
    <property type="project" value="UniProtKB-KW"/>
</dbReference>
<evidence type="ECO:0000313" key="9">
    <source>
        <dbReference type="Proteomes" id="UP000306813"/>
    </source>
</evidence>
<dbReference type="KEGG" id="chv:CHELV3228_0085"/>
<evidence type="ECO:0000256" key="5">
    <source>
        <dbReference type="ARBA" id="ARBA00042530"/>
    </source>
</evidence>
<dbReference type="EMBL" id="VDBS01000028">
    <property type="protein sequence ID" value="TNB58056.1"/>
    <property type="molecule type" value="Genomic_DNA"/>
</dbReference>
<gene>
    <name evidence="8" type="ORF">FDW42_03570</name>
</gene>
<dbReference type="GO" id="GO:0046854">
    <property type="term" value="P:phosphatidylinositol phosphate biosynthetic process"/>
    <property type="evidence" value="ECO:0007669"/>
    <property type="project" value="InterPro"/>
</dbReference>
<dbReference type="Proteomes" id="UP000306813">
    <property type="component" value="Unassembled WGS sequence"/>
</dbReference>
<dbReference type="InterPro" id="IPR020583">
    <property type="entry name" value="Inositol_monoP_metal-BS"/>
</dbReference>
<comment type="caution">
    <text evidence="8">The sequence shown here is derived from an EMBL/GenBank/DDBJ whole genome shotgun (WGS) entry which is preliminary data.</text>
</comment>
<dbReference type="GeneID" id="52036011"/>
<dbReference type="CDD" id="cd01638">
    <property type="entry name" value="CysQ"/>
    <property type="match status" value="1"/>
</dbReference>
<sequence length="254" mass="29172">MNLDAYLNLALDAAEKASKAILKEKENLKILSKEDGTALTSADIASNEILSEMLSKSDFKILSEEKILSYEERKNLEYFWLIDPLDGTKGFIKGQDEYCIMISLIHQKRPILALIKSPEKDEIFYAHKESKVYKNSNPLQKNEAFFKENQYTALLSINHLCKEDEEFAIKYKLKALNISSGLKFSALLEGKAGIYRRKENLNIWDIAAGDFLLNQNGGFMGKFDNNLLSYNEQNLRADYFIAVSKKEFLQDFDY</sequence>
<name>A0AAX2UKE7_9BACT</name>
<evidence type="ECO:0000313" key="8">
    <source>
        <dbReference type="EMBL" id="TNB58056.1"/>
    </source>
</evidence>
<evidence type="ECO:0000256" key="1">
    <source>
        <dbReference type="ARBA" id="ARBA00001625"/>
    </source>
</evidence>
<evidence type="ECO:0000256" key="6">
    <source>
        <dbReference type="ARBA" id="ARBA00044544"/>
    </source>
</evidence>
<evidence type="ECO:0000256" key="3">
    <source>
        <dbReference type="ARBA" id="ARBA00022842"/>
    </source>
</evidence>
<feature type="binding site" evidence="7">
    <location>
        <position position="205"/>
    </location>
    <ligand>
        <name>Mg(2+)</name>
        <dbReference type="ChEBI" id="CHEBI:18420"/>
        <label>1</label>
        <note>catalytic</note>
    </ligand>
</feature>
<evidence type="ECO:0000256" key="2">
    <source>
        <dbReference type="ARBA" id="ARBA00022723"/>
    </source>
</evidence>
<organism evidence="8 9">
    <name type="scientific">Campylobacter helveticus</name>
    <dbReference type="NCBI Taxonomy" id="28898"/>
    <lineage>
        <taxon>Bacteria</taxon>
        <taxon>Pseudomonadati</taxon>
        <taxon>Campylobacterota</taxon>
        <taxon>Epsilonproteobacteria</taxon>
        <taxon>Campylobacterales</taxon>
        <taxon>Campylobacteraceae</taxon>
        <taxon>Campylobacter</taxon>
    </lineage>
</organism>
<keyword evidence="2 7" id="KW-0479">Metal-binding</keyword>
<dbReference type="Pfam" id="PF00459">
    <property type="entry name" value="Inositol_P"/>
    <property type="match status" value="1"/>
</dbReference>
<comment type="catalytic activity">
    <reaction evidence="1">
        <text>adenosine 3',5'-bisphosphate + H2O = AMP + phosphate</text>
        <dbReference type="Rhea" id="RHEA:10040"/>
        <dbReference type="ChEBI" id="CHEBI:15377"/>
        <dbReference type="ChEBI" id="CHEBI:43474"/>
        <dbReference type="ChEBI" id="CHEBI:58343"/>
        <dbReference type="ChEBI" id="CHEBI:456215"/>
        <dbReference type="EC" id="3.1.3.7"/>
    </reaction>
</comment>
<keyword evidence="3 7" id="KW-0460">Magnesium</keyword>
<evidence type="ECO:0000256" key="4">
    <source>
        <dbReference type="ARBA" id="ARBA00041694"/>
    </source>
</evidence>